<sequence length="132" mass="15008">MINDKVVNTRVSKKLYEKIFNKAKKNRVSISNLIRNLVEDTLEIHEDIHDAIDKKIRKYLSDTEKQNILGYQEITLAKDTLCDNCGKELKTSDTAYVAYLAESDSKIILCSTCKAKISKSEKKEPHATTADN</sequence>
<dbReference type="AlphaFoldDB" id="A0A0G0K798"/>
<evidence type="ECO:0000313" key="2">
    <source>
        <dbReference type="Proteomes" id="UP000034471"/>
    </source>
</evidence>
<accession>A0A0G0K798</accession>
<name>A0A0G0K798_9BACT</name>
<dbReference type="STRING" id="1618481.US54_C0065G0006"/>
<proteinExistence type="predicted"/>
<gene>
    <name evidence="1" type="ORF">US54_C0065G0006</name>
</gene>
<reference evidence="1 2" key="1">
    <citation type="journal article" date="2015" name="Nature">
        <title>rRNA introns, odd ribosomes, and small enigmatic genomes across a large radiation of phyla.</title>
        <authorList>
            <person name="Brown C.T."/>
            <person name="Hug L.A."/>
            <person name="Thomas B.C."/>
            <person name="Sharon I."/>
            <person name="Castelle C.J."/>
            <person name="Singh A."/>
            <person name="Wilkins M.J."/>
            <person name="Williams K.H."/>
            <person name="Banfield J.F."/>
        </authorList>
    </citation>
    <scope>NUCLEOTIDE SEQUENCE [LARGE SCALE GENOMIC DNA]</scope>
</reference>
<comment type="caution">
    <text evidence="1">The sequence shown here is derived from an EMBL/GenBank/DDBJ whole genome shotgun (WGS) entry which is preliminary data.</text>
</comment>
<protein>
    <submittedName>
        <fullName evidence="1">Uncharacterized protein</fullName>
    </submittedName>
</protein>
<dbReference type="Proteomes" id="UP000034471">
    <property type="component" value="Unassembled WGS sequence"/>
</dbReference>
<dbReference type="EMBL" id="LBTJ01000065">
    <property type="protein sequence ID" value="KKQ36501.1"/>
    <property type="molecule type" value="Genomic_DNA"/>
</dbReference>
<evidence type="ECO:0000313" key="1">
    <source>
        <dbReference type="EMBL" id="KKQ36501.1"/>
    </source>
</evidence>
<organism evidence="1 2">
    <name type="scientific">Candidatus Roizmanbacteria bacterium GW2011_GWA2_37_7</name>
    <dbReference type="NCBI Taxonomy" id="1618481"/>
    <lineage>
        <taxon>Bacteria</taxon>
        <taxon>Candidatus Roizmaniibacteriota</taxon>
    </lineage>
</organism>